<organism evidence="9">
    <name type="scientific">Trichodesmium erythraeum (strain IMS101)</name>
    <dbReference type="NCBI Taxonomy" id="203124"/>
    <lineage>
        <taxon>Bacteria</taxon>
        <taxon>Bacillati</taxon>
        <taxon>Cyanobacteriota</taxon>
        <taxon>Cyanophyceae</taxon>
        <taxon>Oscillatoriophycideae</taxon>
        <taxon>Oscillatoriales</taxon>
        <taxon>Microcoleaceae</taxon>
        <taxon>Trichodesmium</taxon>
    </lineage>
</organism>
<feature type="transmembrane region" description="Helical" evidence="7">
    <location>
        <begin position="239"/>
        <end position="259"/>
    </location>
</feature>
<dbReference type="RefSeq" id="WP_011614204.1">
    <property type="nucleotide sequence ID" value="NC_008312.1"/>
</dbReference>
<dbReference type="KEGG" id="ter:Tery_4996"/>
<dbReference type="Pfam" id="PF00528">
    <property type="entry name" value="BPD_transp_1"/>
    <property type="match status" value="1"/>
</dbReference>
<dbReference type="OrthoDB" id="8557224at2"/>
<dbReference type="GO" id="GO:0015416">
    <property type="term" value="F:ABC-type phosphonate transporter activity"/>
    <property type="evidence" value="ECO:0007669"/>
    <property type="project" value="InterPro"/>
</dbReference>
<dbReference type="InterPro" id="IPR035906">
    <property type="entry name" value="MetI-like_sf"/>
</dbReference>
<dbReference type="Gene3D" id="1.10.3720.10">
    <property type="entry name" value="MetI-like"/>
    <property type="match status" value="1"/>
</dbReference>
<feature type="transmembrane region" description="Helical" evidence="7">
    <location>
        <begin position="20"/>
        <end position="48"/>
    </location>
</feature>
<dbReference type="AlphaFoldDB" id="Q10V14"/>
<accession>Q10V14</accession>
<dbReference type="STRING" id="203124.Tery_4996"/>
<dbReference type="InterPro" id="IPR000515">
    <property type="entry name" value="MetI-like"/>
</dbReference>
<dbReference type="InterPro" id="IPR005769">
    <property type="entry name" value="PhnE/PtxC"/>
</dbReference>
<evidence type="ECO:0000256" key="7">
    <source>
        <dbReference type="RuleBase" id="RU363032"/>
    </source>
</evidence>
<dbReference type="PROSITE" id="PS50928">
    <property type="entry name" value="ABC_TM1"/>
    <property type="match status" value="1"/>
</dbReference>
<evidence type="ECO:0000256" key="2">
    <source>
        <dbReference type="ARBA" id="ARBA00022448"/>
    </source>
</evidence>
<dbReference type="GO" id="GO:0005886">
    <property type="term" value="C:plasma membrane"/>
    <property type="evidence" value="ECO:0007669"/>
    <property type="project" value="UniProtKB-SubCell"/>
</dbReference>
<feature type="transmembrane region" description="Helical" evidence="7">
    <location>
        <begin position="69"/>
        <end position="95"/>
    </location>
</feature>
<dbReference type="SUPFAM" id="SSF161098">
    <property type="entry name" value="MetI-like"/>
    <property type="match status" value="1"/>
</dbReference>
<keyword evidence="2 7" id="KW-0813">Transport</keyword>
<dbReference type="HOGENOM" id="CLU_064254_0_2_3"/>
<evidence type="ECO:0000259" key="8">
    <source>
        <dbReference type="PROSITE" id="PS50928"/>
    </source>
</evidence>
<feature type="domain" description="ABC transmembrane type-1" evidence="8">
    <location>
        <begin position="73"/>
        <end position="256"/>
    </location>
</feature>
<evidence type="ECO:0000256" key="4">
    <source>
        <dbReference type="ARBA" id="ARBA00022692"/>
    </source>
</evidence>
<keyword evidence="4 7" id="KW-0812">Transmembrane</keyword>
<evidence type="ECO:0000256" key="1">
    <source>
        <dbReference type="ARBA" id="ARBA00004651"/>
    </source>
</evidence>
<evidence type="ECO:0000256" key="5">
    <source>
        <dbReference type="ARBA" id="ARBA00022989"/>
    </source>
</evidence>
<comment type="similarity">
    <text evidence="7">Belongs to the binding-protein-dependent transport system permease family.</text>
</comment>
<reference evidence="9" key="1">
    <citation type="submission" date="2006-06" db="EMBL/GenBank/DDBJ databases">
        <title>Complete sequence of Trichodesmium erythraeum IMS101.</title>
        <authorList>
            <consortium name="US DOE Joint Genome Institute"/>
            <person name="Copeland A."/>
            <person name="Lucas S."/>
            <person name="Lapidus A."/>
            <person name="Barry K."/>
            <person name="Detter J.C."/>
            <person name="Glavina del Rio T."/>
            <person name="Hammon N."/>
            <person name="Israni S."/>
            <person name="Dalin E."/>
            <person name="Tice H."/>
            <person name="Pitluck S."/>
            <person name="Kiss H."/>
            <person name="Munk A.C."/>
            <person name="Brettin T."/>
            <person name="Bruce D."/>
            <person name="Han C."/>
            <person name="Tapia R."/>
            <person name="Gilna P."/>
            <person name="Schmutz J."/>
            <person name="Larimer F."/>
            <person name="Land M."/>
            <person name="Hauser L."/>
            <person name="Kyrpides N."/>
            <person name="Kim E."/>
            <person name="Richardson P."/>
        </authorList>
    </citation>
    <scope>NUCLEOTIDE SEQUENCE [LARGE SCALE GENOMIC DNA]</scope>
    <source>
        <strain evidence="9">IMS101</strain>
    </source>
</reference>
<feature type="transmembrane region" description="Helical" evidence="7">
    <location>
        <begin position="125"/>
        <end position="148"/>
    </location>
</feature>
<dbReference type="CDD" id="cd06261">
    <property type="entry name" value="TM_PBP2"/>
    <property type="match status" value="1"/>
</dbReference>
<sequence length="264" mass="29188">MFNSSLKLLDLPPAPRNWVPLWMSLAVFLIGVMIWHLGLSFGSVIVGIGNIFEYLSRYLNPDFTDGPRYLILMLQTLAIALWGTVLAFLTSFLLAPLGANNLSPHPLIYQLIRELFNFMRAMPDLMLALILVIILGLGPTPGILALAIHTSGFLGKFFAESMERVNVGIYEGLRSTGANISQVVIFAAVPSILPEIVGYTLYIFDRNVRMASVLGLVGAGGIGLELHDNLRLFRYNQSAALILVILVSIVLIDYLSSWIRRRIS</sequence>
<keyword evidence="6 7" id="KW-0472">Membrane</keyword>
<evidence type="ECO:0000256" key="6">
    <source>
        <dbReference type="ARBA" id="ARBA00023136"/>
    </source>
</evidence>
<evidence type="ECO:0000313" key="9">
    <source>
        <dbReference type="EMBL" id="ABG53910.1"/>
    </source>
</evidence>
<name>Q10V14_TRIEI</name>
<dbReference type="PANTHER" id="PTHR30043:SF1">
    <property type="entry name" value="ABC TRANSPORT SYSTEM PERMEASE PROTEIN P69"/>
    <property type="match status" value="1"/>
</dbReference>
<evidence type="ECO:0000256" key="3">
    <source>
        <dbReference type="ARBA" id="ARBA00022475"/>
    </source>
</evidence>
<feature type="transmembrane region" description="Helical" evidence="7">
    <location>
        <begin position="183"/>
        <end position="204"/>
    </location>
</feature>
<dbReference type="PANTHER" id="PTHR30043">
    <property type="entry name" value="PHOSPHONATES TRANSPORT SYSTEM PERMEASE PROTEIN"/>
    <property type="match status" value="1"/>
</dbReference>
<dbReference type="eggNOG" id="COG3639">
    <property type="taxonomic scope" value="Bacteria"/>
</dbReference>
<gene>
    <name evidence="9" type="ordered locus">Tery_4996</name>
</gene>
<dbReference type="NCBIfam" id="TIGR01097">
    <property type="entry name" value="PhnE"/>
    <property type="match status" value="1"/>
</dbReference>
<keyword evidence="5 7" id="KW-1133">Transmembrane helix</keyword>
<comment type="subcellular location">
    <subcellularLocation>
        <location evidence="1 7">Cell membrane</location>
        <topology evidence="1 7">Multi-pass membrane protein</topology>
    </subcellularLocation>
</comment>
<proteinExistence type="inferred from homology"/>
<dbReference type="EMBL" id="CP000393">
    <property type="protein sequence ID" value="ABG53910.1"/>
    <property type="molecule type" value="Genomic_DNA"/>
</dbReference>
<protein>
    <submittedName>
        <fullName evidence="9">Phosphonate ABC transporter, inner membrane subunit</fullName>
    </submittedName>
</protein>
<keyword evidence="3" id="KW-1003">Cell membrane</keyword>